<dbReference type="Pfam" id="PF00443">
    <property type="entry name" value="UCH"/>
    <property type="match status" value="1"/>
</dbReference>
<feature type="region of interest" description="Disordered" evidence="5">
    <location>
        <begin position="43"/>
        <end position="115"/>
    </location>
</feature>
<feature type="compositionally biased region" description="Polar residues" evidence="5">
    <location>
        <begin position="1886"/>
        <end position="1901"/>
    </location>
</feature>
<dbReference type="Pfam" id="PF12030">
    <property type="entry name" value="DUF3517"/>
    <property type="match status" value="1"/>
</dbReference>
<dbReference type="InterPro" id="IPR015940">
    <property type="entry name" value="UBA"/>
</dbReference>
<dbReference type="PROSITE" id="PS00972">
    <property type="entry name" value="USP_1"/>
    <property type="match status" value="1"/>
</dbReference>
<dbReference type="OMA" id="FHIGTWH"/>
<dbReference type="InterPro" id="IPR050164">
    <property type="entry name" value="Peptidase_C19"/>
</dbReference>
<keyword evidence="4" id="KW-0378">Hydrolase</keyword>
<accession>A0A913ZY23</accession>
<feature type="domain" description="UBA" evidence="6">
    <location>
        <begin position="2"/>
        <end position="43"/>
    </location>
</feature>
<dbReference type="GO" id="GO:0005634">
    <property type="term" value="C:nucleus"/>
    <property type="evidence" value="ECO:0007669"/>
    <property type="project" value="TreeGrafter"/>
</dbReference>
<organism evidence="8 9">
    <name type="scientific">Patiria miniata</name>
    <name type="common">Bat star</name>
    <name type="synonym">Asterina miniata</name>
    <dbReference type="NCBI Taxonomy" id="46514"/>
    <lineage>
        <taxon>Eukaryota</taxon>
        <taxon>Metazoa</taxon>
        <taxon>Echinodermata</taxon>
        <taxon>Eleutherozoa</taxon>
        <taxon>Asterozoa</taxon>
        <taxon>Asteroidea</taxon>
        <taxon>Valvatacea</taxon>
        <taxon>Valvatida</taxon>
        <taxon>Asterinidae</taxon>
        <taxon>Patiria</taxon>
    </lineage>
</organism>
<dbReference type="PANTHER" id="PTHR24006:SF943">
    <property type="entry name" value="UBIQUITIN CARBOXYL-TERMINAL HYDROLASE PUF"/>
    <property type="match status" value="1"/>
</dbReference>
<evidence type="ECO:0000313" key="8">
    <source>
        <dbReference type="EnsemblMetazoa" id="XP_038056457.1"/>
    </source>
</evidence>
<dbReference type="SMART" id="SM00165">
    <property type="entry name" value="UBA"/>
    <property type="match status" value="1"/>
</dbReference>
<dbReference type="Pfam" id="PF22900">
    <property type="entry name" value="UCH_UBL1"/>
    <property type="match status" value="1"/>
</dbReference>
<dbReference type="GO" id="GO:0005829">
    <property type="term" value="C:cytosol"/>
    <property type="evidence" value="ECO:0007669"/>
    <property type="project" value="TreeGrafter"/>
</dbReference>
<keyword evidence="3" id="KW-0833">Ubl conjugation pathway</keyword>
<dbReference type="PROSITE" id="PS00973">
    <property type="entry name" value="USP_2"/>
    <property type="match status" value="1"/>
</dbReference>
<dbReference type="Gene3D" id="3.90.70.10">
    <property type="entry name" value="Cysteine proteinases"/>
    <property type="match status" value="1"/>
</dbReference>
<evidence type="ECO:0000256" key="5">
    <source>
        <dbReference type="SAM" id="MobiDB-lite"/>
    </source>
</evidence>
<dbReference type="PANTHER" id="PTHR24006">
    <property type="entry name" value="UBIQUITIN CARBOXYL-TERMINAL HYDROLASE"/>
    <property type="match status" value="1"/>
</dbReference>
<dbReference type="InterPro" id="IPR055176">
    <property type="entry name" value="UBP24/USP9X/USP9Y_UBL"/>
</dbReference>
<dbReference type="CDD" id="cd17065">
    <property type="entry name" value="Ubl_UBP24"/>
    <property type="match status" value="1"/>
</dbReference>
<dbReference type="CDD" id="cd02659">
    <property type="entry name" value="peptidase_C19C"/>
    <property type="match status" value="1"/>
</dbReference>
<dbReference type="InterPro" id="IPR028889">
    <property type="entry name" value="USP"/>
</dbReference>
<dbReference type="Proteomes" id="UP000887568">
    <property type="component" value="Unplaced"/>
</dbReference>
<feature type="compositionally biased region" description="Basic and acidic residues" evidence="5">
    <location>
        <begin position="2549"/>
        <end position="2559"/>
    </location>
</feature>
<sequence>MEPSEDNLQMLVSMGFSDLTEIKRALALSKNDVNEAVAILTNEQPGLSYDTVDEVVEMSEDRGGSGSGKSKGEPRPELKLNPDTAPPSYDEAVEPEEKAKLSARPGLSTMEEEDPDMCKEFPATNLYELEGRVFTDQWSIPYKKEESLGKCLIASTRMAQENLIDSDENCKRFVSRCMPEAIKKLMVSNAVHRWGAEIQEGIYNMLQLTVDLIAARLKHKPVPVDLLGVLSMVLNPETEFHYKNRSKHWDKLYWEDKLGINDTYAASPPFNSYKDPCGWLVNLINRFGEKGGLEELKTRALEPCEELDPTIMAALLQPLGVTSEYLNTLRVASFLGPVSKRTLKYVRELADSDLKQKRAGSISDLLCTMKLLCQNFWVEDVSEVDDLRLEIALRMLKSPHFNAKMNSLKEITKLIEDSSARNHRTAIQEEVVLNWLVDKKVLSIALEGNIDQAQYCDRLKGIVVFLGTKLSLEELTGIWNMQNDQPLTVVENIHSIMSAVAVKFSTEQLEHLFCLIQKAWTNENDRIQEKLLSLIGRIGREARNAKTTSKVLELLWDLAHMPGISASHLQQALDEQLAILCDSITVNMTVKHKYIGKCVGDIKKGLLVVPALRQLHSITRGITKQSYTKDKGLPQELNKSYDIIKLTTQSLLKYHKMAIAEGQPLGPKVSIDGRYTHEEYLDVHLRFLAFILQEGALYLHWHRAREIWDCLVANPDACEFDVETCFEWFRVGLTDLEQDTQMQLFKEKLLKLDPTTLSPTGFECIKPFFETVNINSDALKKTATGLVVEKLDLYGLDFMWQVALETPVEEIADQAIRHLMKMCYSNLSRKLKKDPVALHNGFIAECYHRLELATIALGGTAVARAISQATKTLTAATVPGVATIPSPLSEQPSCGLMTSCRRAAKLLVIERLLKLAETYITTVEDQHLAPRTILPHGASYQGQPITMQVICDSPKYDFILVGHGNETLQSVRQRIAQRMRTTVDNIQIAANDRMLMSNKYPKLLRQLEFEEQQLLTVKQLGTAVSRIDESVPFTGRQSYLTDMERSLPGVVMATGGQVFEMLYQLAELEGSRLTERVRNLLMLIPTDPTVQEALDSICRQTEGSSVDWGDGFNSPKETTKATLESLFKTNSQSMSAFRLLYNLEVLSSRLVPSLQEDRATQTSAQTFRENFLNAGGLSLVISVLQRESIPQDLDEETRRGCYMICLHLARFLLCGETTTAVMESDLSLTEGQADLSADSNSGILSSSYGTSPRKMSLVERMSSVEASGDVAYREGTSTAIAVIQTMSTSDFSSMIGCLMRVCWAAAAGQLRLASSANQIRENPGGGFAMGIHRRSRHSSGASSSSDADVQSLHAGVCLLATHVSTKDAMIAREALELLVACLQLRSHNLSSFYNMPAMSDFVIDILLACPHNEVRTAAMEQFHTLSITNVNPASIRTLHPRHFLLQVLLSVPVPLWTSSCLVRGTNQRIITQCSQYFELRCRLLEQLTVDDQQFLNINPTSMITDEIDWLNNFEPCDSDEASFQQTDNIIIAGHLQLAKTLLTCEGMDKKKIGKQLLDKLLNEFLFPASRLILDSSSNTDKLNPQAEHSPKISGRESRMAAFDLLIILCEDCPENLQLVSSQLIDMHHQQDPANAKEWDYLPPVDGRSPSKYVGLRNGGATCYMNSVIQQLYMTPGIREGLLKDSNLDLDEDSVFYQMQTVFGHLMESRLQYYEPERFWRVFKLWGQPVNIREQQDAFEFFTNLTDQLDEFLKKNKQKEVFKPKFQGIFSDQKICEDCPHRYEREEEFFALNLTVKSHNLESSLDQFVRGELLDGDNAYFCEKCNEKRNTIKRMCIKTLPPVLVIQLKRFDYDWEAGRALKFDDYFKFPWVLDMEPYTVKGIARQEGQQPDEVSSAGTPDNSKPHTSEDLYHLVGIIVHSGQANAGHYYSFIKDRWGTTMTNNSKGKWFKFNDTVVDEFDMSEAALEAECFGGNYKPKIYEPSGSSYSSEMRLRYWNGYMLFYERLEGAITPVGPAGKVPAGNNRVTLLKQDSEGEIHVLEPVSSPELSPHHDGDRLSELTALVRKGEHRGMFMDRMPPGIQRVIRDNNLQFLRNRAIYDTDYFTFVRSLASCNMSFTLSNYYDSCAVTSLQLAFQFLFNNYFRTKKKLRSDIGEWWGCIEQLVIQSKEGSTWALTFMASPQGQTYIKQFLLECPTREVRIAFGRIMQYILQSFVHFSPALVSSSQPLNSLIEYLLSLLDKEVPDHCKTCQQYFWLLSSYLDADIVCCKHLFTKSAVRRIVTFLLGPHTAQNEEDVQTRRWTSLQTKEFTYLHTMLAVMILYCDVSKFRTIDQGDYPPRQRTLIIPTSKPLAMPSDMQQILFATEGIKYIREVILMFREVPNATTALLDMLLHCCYCNDTFTLSVMMMIHGQVSSAPTNELKHILILLLELLMMEDPLQGKRLKLAVEGNNNNGLLEIIRKCTSTDSRRSYQCIKFLVHLSNKCSMAKEYLMTISVRWQWAVNWLKKKMSEHYWTPQNVSNESSTGRSFQRTMSAQDTLAEATALLDELNTRDDDGEHIENDEEEEEYVEGDSNTKMEVNGSSEGSEVNGNEDSSESSKTLVQDDVGDLDDIDT</sequence>
<dbReference type="EnsemblMetazoa" id="XM_038200529.1">
    <property type="protein sequence ID" value="XP_038056457.1"/>
    <property type="gene ID" value="LOC119728329"/>
</dbReference>
<evidence type="ECO:0000313" key="9">
    <source>
        <dbReference type="Proteomes" id="UP000887568"/>
    </source>
</evidence>
<feature type="compositionally biased region" description="Acidic residues" evidence="5">
    <location>
        <begin position="2605"/>
        <end position="2614"/>
    </location>
</feature>
<dbReference type="GO" id="GO:0004843">
    <property type="term" value="F:cysteine-type deubiquitinase activity"/>
    <property type="evidence" value="ECO:0007669"/>
    <property type="project" value="InterPro"/>
</dbReference>
<dbReference type="SUPFAM" id="SSF46934">
    <property type="entry name" value="UBA-like"/>
    <property type="match status" value="1"/>
</dbReference>
<keyword evidence="9" id="KW-1185">Reference proteome</keyword>
<dbReference type="InterPro" id="IPR001394">
    <property type="entry name" value="Peptidase_C19_UCH"/>
</dbReference>
<proteinExistence type="predicted"/>
<evidence type="ECO:0008006" key="10">
    <source>
        <dbReference type="Google" id="ProtNLM"/>
    </source>
</evidence>
<dbReference type="InterPro" id="IPR009060">
    <property type="entry name" value="UBA-like_sf"/>
</dbReference>
<keyword evidence="2" id="KW-0645">Protease</keyword>
<feature type="region of interest" description="Disordered" evidence="5">
    <location>
        <begin position="1885"/>
        <end position="1904"/>
    </location>
</feature>
<feature type="region of interest" description="Disordered" evidence="5">
    <location>
        <begin position="2548"/>
        <end position="2614"/>
    </location>
</feature>
<feature type="compositionally biased region" description="Polar residues" evidence="5">
    <location>
        <begin position="2574"/>
        <end position="2601"/>
    </location>
</feature>
<evidence type="ECO:0000256" key="1">
    <source>
        <dbReference type="ARBA" id="ARBA00022553"/>
    </source>
</evidence>
<dbReference type="FunFam" id="3.90.70.10:FF:000022">
    <property type="entry name" value="Ubiquitin carboxyl-terminal hydrolase 24"/>
    <property type="match status" value="1"/>
</dbReference>
<reference evidence="8" key="1">
    <citation type="submission" date="2022-11" db="UniProtKB">
        <authorList>
            <consortium name="EnsemblMetazoa"/>
        </authorList>
    </citation>
    <scope>IDENTIFICATION</scope>
</reference>
<evidence type="ECO:0000259" key="6">
    <source>
        <dbReference type="PROSITE" id="PS50030"/>
    </source>
</evidence>
<dbReference type="GO" id="GO:0006508">
    <property type="term" value="P:proteolysis"/>
    <property type="evidence" value="ECO:0007669"/>
    <property type="project" value="UniProtKB-KW"/>
</dbReference>
<evidence type="ECO:0000259" key="7">
    <source>
        <dbReference type="PROSITE" id="PS50235"/>
    </source>
</evidence>
<dbReference type="PROSITE" id="PS50235">
    <property type="entry name" value="USP_3"/>
    <property type="match status" value="1"/>
</dbReference>
<dbReference type="RefSeq" id="XP_038056457.1">
    <property type="nucleotide sequence ID" value="XM_038200529.1"/>
</dbReference>
<dbReference type="Pfam" id="PF00627">
    <property type="entry name" value="UBA"/>
    <property type="match status" value="1"/>
</dbReference>
<dbReference type="GeneID" id="119728329"/>
<dbReference type="InterPro" id="IPR047061">
    <property type="entry name" value="UBP24_Ubl"/>
</dbReference>
<feature type="compositionally biased region" description="Basic and acidic residues" evidence="5">
    <location>
        <begin position="70"/>
        <end position="80"/>
    </location>
</feature>
<name>A0A913ZY23_PATMI</name>
<dbReference type="GO" id="GO:0016579">
    <property type="term" value="P:protein deubiquitination"/>
    <property type="evidence" value="ECO:0007669"/>
    <property type="project" value="InterPro"/>
</dbReference>
<evidence type="ECO:0000256" key="3">
    <source>
        <dbReference type="ARBA" id="ARBA00022786"/>
    </source>
</evidence>
<dbReference type="OrthoDB" id="289038at2759"/>
<protein>
    <recommendedName>
        <fullName evidence="10">Ubiquitinyl hydrolase 1</fullName>
    </recommendedName>
</protein>
<dbReference type="PROSITE" id="PS50030">
    <property type="entry name" value="UBA"/>
    <property type="match status" value="1"/>
</dbReference>
<dbReference type="SUPFAM" id="SSF54001">
    <property type="entry name" value="Cysteine proteinases"/>
    <property type="match status" value="1"/>
</dbReference>
<evidence type="ECO:0000256" key="4">
    <source>
        <dbReference type="ARBA" id="ARBA00022801"/>
    </source>
</evidence>
<dbReference type="InterPro" id="IPR038765">
    <property type="entry name" value="Papain-like_cys_pep_sf"/>
</dbReference>
<evidence type="ECO:0000256" key="2">
    <source>
        <dbReference type="ARBA" id="ARBA00022670"/>
    </source>
</evidence>
<feature type="compositionally biased region" description="Acidic residues" evidence="5">
    <location>
        <begin position="2560"/>
        <end position="2570"/>
    </location>
</feature>
<dbReference type="Gene3D" id="1.10.8.10">
    <property type="entry name" value="DNA helicase RuvA subunit, C-terminal domain"/>
    <property type="match status" value="1"/>
</dbReference>
<dbReference type="Pfam" id="PF25010">
    <property type="entry name" value="ARM_UBP24_USP9X-Y"/>
    <property type="match status" value="1"/>
</dbReference>
<keyword evidence="1" id="KW-0597">Phosphoprotein</keyword>
<dbReference type="InterPro" id="IPR021905">
    <property type="entry name" value="DUF3517"/>
</dbReference>
<dbReference type="InterPro" id="IPR056850">
    <property type="entry name" value="ARM_UBP34_24_USP9X_Y"/>
</dbReference>
<dbReference type="InterPro" id="IPR018200">
    <property type="entry name" value="USP_CS"/>
</dbReference>
<feature type="domain" description="USP" evidence="7">
    <location>
        <begin position="1653"/>
        <end position="2006"/>
    </location>
</feature>
<feature type="region of interest" description="Disordered" evidence="5">
    <location>
        <begin position="1325"/>
        <end position="1346"/>
    </location>
</feature>